<proteinExistence type="predicted"/>
<dbReference type="Gene3D" id="1.10.287.130">
    <property type="match status" value="1"/>
</dbReference>
<dbReference type="PROSITE" id="PS50109">
    <property type="entry name" value="HIS_KIN"/>
    <property type="match status" value="1"/>
</dbReference>
<evidence type="ECO:0000256" key="11">
    <source>
        <dbReference type="ARBA" id="ARBA00022989"/>
    </source>
</evidence>
<comment type="caution">
    <text evidence="17">The sequence shown here is derived from an EMBL/GenBank/DDBJ whole genome shotgun (WGS) entry which is preliminary data.</text>
</comment>
<evidence type="ECO:0000259" key="16">
    <source>
        <dbReference type="PROSITE" id="PS50109"/>
    </source>
</evidence>
<evidence type="ECO:0000256" key="15">
    <source>
        <dbReference type="SAM" id="Phobius"/>
    </source>
</evidence>
<gene>
    <name evidence="17" type="ORF">AWB78_04005</name>
</gene>
<dbReference type="EMBL" id="FCOX02000020">
    <property type="protein sequence ID" value="SAK82283.1"/>
    <property type="molecule type" value="Genomic_DNA"/>
</dbReference>
<evidence type="ECO:0000256" key="9">
    <source>
        <dbReference type="ARBA" id="ARBA00022777"/>
    </source>
</evidence>
<dbReference type="SUPFAM" id="SSF47384">
    <property type="entry name" value="Homodimeric domain of signal transducing histidine kinase"/>
    <property type="match status" value="1"/>
</dbReference>
<keyword evidence="4" id="KW-1003">Cell membrane</keyword>
<dbReference type="GO" id="GO:0005886">
    <property type="term" value="C:plasma membrane"/>
    <property type="evidence" value="ECO:0007669"/>
    <property type="project" value="UniProtKB-SubCell"/>
</dbReference>
<reference evidence="17" key="1">
    <citation type="submission" date="2016-01" db="EMBL/GenBank/DDBJ databases">
        <authorList>
            <person name="Peeters C."/>
        </authorList>
    </citation>
    <scope>NUCLEOTIDE SEQUENCE</scope>
    <source>
        <strain evidence="17">LMG 29321</strain>
    </source>
</reference>
<protein>
    <recommendedName>
        <fullName evidence="3">histidine kinase</fullName>
        <ecNumber evidence="3">2.7.13.3</ecNumber>
    </recommendedName>
</protein>
<evidence type="ECO:0000313" key="17">
    <source>
        <dbReference type="EMBL" id="SAK82283.1"/>
    </source>
</evidence>
<evidence type="ECO:0000256" key="5">
    <source>
        <dbReference type="ARBA" id="ARBA00022553"/>
    </source>
</evidence>
<dbReference type="Gene3D" id="6.10.250.3020">
    <property type="match status" value="1"/>
</dbReference>
<keyword evidence="8" id="KW-0547">Nucleotide-binding</keyword>
<dbReference type="InterPro" id="IPR003594">
    <property type="entry name" value="HATPase_dom"/>
</dbReference>
<dbReference type="CDD" id="cd00082">
    <property type="entry name" value="HisKA"/>
    <property type="match status" value="1"/>
</dbReference>
<keyword evidence="18" id="KW-1185">Reference proteome</keyword>
<evidence type="ECO:0000256" key="10">
    <source>
        <dbReference type="ARBA" id="ARBA00022840"/>
    </source>
</evidence>
<dbReference type="PANTHER" id="PTHR43065">
    <property type="entry name" value="SENSOR HISTIDINE KINASE"/>
    <property type="match status" value="1"/>
</dbReference>
<dbReference type="InterPro" id="IPR003661">
    <property type="entry name" value="HisK_dim/P_dom"/>
</dbReference>
<keyword evidence="9 17" id="KW-0418">Kinase</keyword>
<evidence type="ECO:0000256" key="12">
    <source>
        <dbReference type="ARBA" id="ARBA00023012"/>
    </source>
</evidence>
<evidence type="ECO:0000256" key="1">
    <source>
        <dbReference type="ARBA" id="ARBA00000085"/>
    </source>
</evidence>
<dbReference type="Gene3D" id="3.30.450.20">
    <property type="entry name" value="PAS domain"/>
    <property type="match status" value="2"/>
</dbReference>
<dbReference type="PIRSF" id="PIRSF036431">
    <property type="entry name" value="STHK_DctB"/>
    <property type="match status" value="1"/>
</dbReference>
<dbReference type="InterPro" id="IPR029151">
    <property type="entry name" value="Sensor-like_sf"/>
</dbReference>
<name>A0A158CIU2_9BURK</name>
<keyword evidence="12" id="KW-0902">Two-component regulatory system</keyword>
<evidence type="ECO:0000256" key="8">
    <source>
        <dbReference type="ARBA" id="ARBA00022741"/>
    </source>
</evidence>
<dbReference type="PANTHER" id="PTHR43065:SF46">
    <property type="entry name" value="C4-DICARBOXYLATE TRANSPORT SENSOR PROTEIN DCTB"/>
    <property type="match status" value="1"/>
</dbReference>
<evidence type="ECO:0000256" key="2">
    <source>
        <dbReference type="ARBA" id="ARBA00004651"/>
    </source>
</evidence>
<accession>A0A158CIU2</accession>
<evidence type="ECO:0000256" key="6">
    <source>
        <dbReference type="ARBA" id="ARBA00022679"/>
    </source>
</evidence>
<sequence length="656" mass="71528">MTNRGNDSRSARSPGESALRADGQRASRRRTFIGLIALVLIAALALVTYKHVLETSLGQLSRTSRQRLDFLTAVTGQTLEKYESMPYVLSQQGSLIDLLEHPEDGRRAQSVNDYLKRVQEKTKPLVVYLLDHRGRALASSNSSEPRSFVGNDYSFRPYFIGAMQGRAGRFYGVGTTTTEPGYFLSYPLYKQDADPSQKREAAPVPIGVVVVKISLGDLERAWSDGPDEVALADADGVVFLSSNSMWRYRTLGPLAPDVQKTLLQTRQYGDAALARLPMRASQPLWGSAVPSAAHTGLVYVAGNSGTSPLLMQTSEVGPLSWKLLTFSNTEATFAGARNVAIATGSASALVALLTYTLWLRRRRLLERQAARVQLQRINDELEMRIADRTQVLVDANANMERKLSELSEAEGMLRATQDQAIQAGKLAVLGQMSAGIAHEIAQPLTAMRILSENAHKLLSAQELGEAADNMIEIGSLCRKAGSIVGQLKGFAQKSTEAFEPVLVERVVADAVALVRREGENAGIEFDVLPPVRPIWVLGNDVRLEQVLINLLRNAFDAMKDSPRKRICVRFTLDARHVLLRVRDTGTGIATPVLNRLFEPFFSTKAPGAGLGLGLAISAAIVQGMRGELRAENHSEGGAVFTLILPLAPSDRDEETT</sequence>
<feature type="transmembrane region" description="Helical" evidence="15">
    <location>
        <begin position="32"/>
        <end position="52"/>
    </location>
</feature>
<dbReference type="SUPFAM" id="SSF103190">
    <property type="entry name" value="Sensory domain-like"/>
    <property type="match status" value="1"/>
</dbReference>
<organism evidence="17 18">
    <name type="scientific">Caballeronia calidae</name>
    <dbReference type="NCBI Taxonomy" id="1777139"/>
    <lineage>
        <taxon>Bacteria</taxon>
        <taxon>Pseudomonadati</taxon>
        <taxon>Pseudomonadota</taxon>
        <taxon>Betaproteobacteria</taxon>
        <taxon>Burkholderiales</taxon>
        <taxon>Burkholderiaceae</taxon>
        <taxon>Caballeronia</taxon>
    </lineage>
</organism>
<dbReference type="InterPro" id="IPR036890">
    <property type="entry name" value="HATPase_C_sf"/>
</dbReference>
<dbReference type="GO" id="GO:0005524">
    <property type="term" value="F:ATP binding"/>
    <property type="evidence" value="ECO:0007669"/>
    <property type="project" value="UniProtKB-KW"/>
</dbReference>
<dbReference type="GO" id="GO:0000155">
    <property type="term" value="F:phosphorelay sensor kinase activity"/>
    <property type="evidence" value="ECO:0007669"/>
    <property type="project" value="InterPro"/>
</dbReference>
<dbReference type="EC" id="2.7.13.3" evidence="3"/>
<evidence type="ECO:0000256" key="13">
    <source>
        <dbReference type="SAM" id="Coils"/>
    </source>
</evidence>
<keyword evidence="6" id="KW-0808">Transferase</keyword>
<dbReference type="InterPro" id="IPR017055">
    <property type="entry name" value="Sig_transdc_His_kinase_DctB"/>
</dbReference>
<dbReference type="Gene3D" id="3.30.565.10">
    <property type="entry name" value="Histidine kinase-like ATPase, C-terminal domain"/>
    <property type="match status" value="1"/>
</dbReference>
<evidence type="ECO:0000256" key="4">
    <source>
        <dbReference type="ARBA" id="ARBA00022475"/>
    </source>
</evidence>
<dbReference type="SMART" id="SM00387">
    <property type="entry name" value="HATPase_c"/>
    <property type="match status" value="1"/>
</dbReference>
<dbReference type="Proteomes" id="UP000071859">
    <property type="component" value="Unassembled WGS sequence"/>
</dbReference>
<keyword evidence="5" id="KW-0597">Phosphoprotein</keyword>
<keyword evidence="13" id="KW-0175">Coiled coil</keyword>
<evidence type="ECO:0000313" key="18">
    <source>
        <dbReference type="Proteomes" id="UP000071859"/>
    </source>
</evidence>
<feature type="coiled-coil region" evidence="13">
    <location>
        <begin position="392"/>
        <end position="419"/>
    </location>
</feature>
<evidence type="ECO:0000256" key="3">
    <source>
        <dbReference type="ARBA" id="ARBA00012438"/>
    </source>
</evidence>
<feature type="region of interest" description="Disordered" evidence="14">
    <location>
        <begin position="1"/>
        <end position="23"/>
    </location>
</feature>
<evidence type="ECO:0000256" key="14">
    <source>
        <dbReference type="SAM" id="MobiDB-lite"/>
    </source>
</evidence>
<keyword evidence="10" id="KW-0067">ATP-binding</keyword>
<dbReference type="InterPro" id="IPR036097">
    <property type="entry name" value="HisK_dim/P_sf"/>
</dbReference>
<keyword evidence="11 15" id="KW-1133">Transmembrane helix</keyword>
<dbReference type="Pfam" id="PF02518">
    <property type="entry name" value="HATPase_c"/>
    <property type="match status" value="1"/>
</dbReference>
<keyword evidence="7 15" id="KW-0812">Transmembrane</keyword>
<dbReference type="SUPFAM" id="SSF55874">
    <property type="entry name" value="ATPase domain of HSP90 chaperone/DNA topoisomerase II/histidine kinase"/>
    <property type="match status" value="1"/>
</dbReference>
<dbReference type="PRINTS" id="PR00344">
    <property type="entry name" value="BCTRLSENSOR"/>
</dbReference>
<comment type="subcellular location">
    <subcellularLocation>
        <location evidence="2">Cell membrane</location>
        <topology evidence="2">Multi-pass membrane protein</topology>
    </subcellularLocation>
</comment>
<dbReference type="AlphaFoldDB" id="A0A158CIU2"/>
<evidence type="ECO:0000256" key="7">
    <source>
        <dbReference type="ARBA" id="ARBA00022692"/>
    </source>
</evidence>
<dbReference type="InterPro" id="IPR005467">
    <property type="entry name" value="His_kinase_dom"/>
</dbReference>
<comment type="catalytic activity">
    <reaction evidence="1">
        <text>ATP + protein L-histidine = ADP + protein N-phospho-L-histidine.</text>
        <dbReference type="EC" id="2.7.13.3"/>
    </reaction>
</comment>
<keyword evidence="15" id="KW-0472">Membrane</keyword>
<feature type="compositionally biased region" description="Basic and acidic residues" evidence="14">
    <location>
        <begin position="1"/>
        <end position="10"/>
    </location>
</feature>
<feature type="domain" description="Histidine kinase" evidence="16">
    <location>
        <begin position="435"/>
        <end position="648"/>
    </location>
</feature>
<dbReference type="InterPro" id="IPR004358">
    <property type="entry name" value="Sig_transdc_His_kin-like_C"/>
</dbReference>